<reference evidence="5" key="2">
    <citation type="submission" date="2024-08" db="UniProtKB">
        <authorList>
            <consortium name="EnsemblMetazoa"/>
        </authorList>
    </citation>
    <scope>IDENTIFICATION</scope>
</reference>
<keyword evidence="4" id="KW-0732">Signal</keyword>
<proteinExistence type="predicted"/>
<dbReference type="Pfam" id="PF00379">
    <property type="entry name" value="Chitin_bind_4"/>
    <property type="match status" value="1"/>
</dbReference>
<keyword evidence="1 2" id="KW-0193">Cuticle</keyword>
<evidence type="ECO:0000256" key="3">
    <source>
        <dbReference type="SAM" id="MobiDB-lite"/>
    </source>
</evidence>
<dbReference type="PANTHER" id="PTHR12236:SF95">
    <property type="entry name" value="CUTICULAR PROTEIN 76BD, ISOFORM C-RELATED"/>
    <property type="match status" value="1"/>
</dbReference>
<feature type="chain" id="PRO_5043501793" description="Cuticle protein" evidence="4">
    <location>
        <begin position="20"/>
        <end position="131"/>
    </location>
</feature>
<feature type="region of interest" description="Disordered" evidence="3">
    <location>
        <begin position="108"/>
        <end position="131"/>
    </location>
</feature>
<dbReference type="PROSITE" id="PS51155">
    <property type="entry name" value="CHIT_BIND_RR_2"/>
    <property type="match status" value="1"/>
</dbReference>
<accession>A0AAR5PMU8</accession>
<evidence type="ECO:0000256" key="2">
    <source>
        <dbReference type="PROSITE-ProRule" id="PRU00497"/>
    </source>
</evidence>
<organism evidence="5 6">
    <name type="scientific">Dendroctonus ponderosae</name>
    <name type="common">Mountain pine beetle</name>
    <dbReference type="NCBI Taxonomy" id="77166"/>
    <lineage>
        <taxon>Eukaryota</taxon>
        <taxon>Metazoa</taxon>
        <taxon>Ecdysozoa</taxon>
        <taxon>Arthropoda</taxon>
        <taxon>Hexapoda</taxon>
        <taxon>Insecta</taxon>
        <taxon>Pterygota</taxon>
        <taxon>Neoptera</taxon>
        <taxon>Endopterygota</taxon>
        <taxon>Coleoptera</taxon>
        <taxon>Polyphaga</taxon>
        <taxon>Cucujiformia</taxon>
        <taxon>Curculionidae</taxon>
        <taxon>Scolytinae</taxon>
        <taxon>Dendroctonus</taxon>
    </lineage>
</organism>
<evidence type="ECO:0000256" key="4">
    <source>
        <dbReference type="SAM" id="SignalP"/>
    </source>
</evidence>
<dbReference type="InterPro" id="IPR051217">
    <property type="entry name" value="Insect_Cuticle_Struc_Prot"/>
</dbReference>
<evidence type="ECO:0000256" key="1">
    <source>
        <dbReference type="ARBA" id="ARBA00022460"/>
    </source>
</evidence>
<dbReference type="PANTHER" id="PTHR12236">
    <property type="entry name" value="STRUCTURAL CONTITUENT OF CUTICLE"/>
    <property type="match status" value="1"/>
</dbReference>
<dbReference type="Proteomes" id="UP000019118">
    <property type="component" value="Unassembled WGS sequence"/>
</dbReference>
<feature type="region of interest" description="Disordered" evidence="3">
    <location>
        <begin position="57"/>
        <end position="87"/>
    </location>
</feature>
<feature type="signal peptide" evidence="4">
    <location>
        <begin position="1"/>
        <end position="19"/>
    </location>
</feature>
<protein>
    <recommendedName>
        <fullName evidence="7">Cuticle protein</fullName>
    </recommendedName>
</protein>
<dbReference type="InterPro" id="IPR000618">
    <property type="entry name" value="Insect_cuticle"/>
</dbReference>
<evidence type="ECO:0000313" key="5">
    <source>
        <dbReference type="EnsemblMetazoa" id="XP_019762353.1"/>
    </source>
</evidence>
<dbReference type="EnsemblMetazoa" id="XM_019906794.1">
    <property type="protein sequence ID" value="XP_019762353.1"/>
    <property type="gene ID" value="LOC109539185"/>
</dbReference>
<dbReference type="AlphaFoldDB" id="A0AAR5PMU8"/>
<reference evidence="6" key="1">
    <citation type="journal article" date="2013" name="Genome Biol.">
        <title>Draft genome of the mountain pine beetle, Dendroctonus ponderosae Hopkins, a major forest pest.</title>
        <authorList>
            <person name="Keeling C.I."/>
            <person name="Yuen M.M."/>
            <person name="Liao N.Y."/>
            <person name="Docking T.R."/>
            <person name="Chan S.K."/>
            <person name="Taylor G.A."/>
            <person name="Palmquist D.L."/>
            <person name="Jackman S.D."/>
            <person name="Nguyen A."/>
            <person name="Li M."/>
            <person name="Henderson H."/>
            <person name="Janes J.K."/>
            <person name="Zhao Y."/>
            <person name="Pandoh P."/>
            <person name="Moore R."/>
            <person name="Sperling F.A."/>
            <person name="Huber D.P."/>
            <person name="Birol I."/>
            <person name="Jones S.J."/>
            <person name="Bohlmann J."/>
        </authorList>
    </citation>
    <scope>NUCLEOTIDE SEQUENCE</scope>
</reference>
<name>A0AAR5PMU8_DENPD</name>
<dbReference type="GO" id="GO:0005615">
    <property type="term" value="C:extracellular space"/>
    <property type="evidence" value="ECO:0007669"/>
    <property type="project" value="TreeGrafter"/>
</dbReference>
<sequence>MNSLLVLACVCIALGAVMAFPSHEHHVSTKNSHFGQTLMRKFQFVPHYHYAYGVHDPHTHDHKSQKEDRHHDDVHGSYTHHEPDGTKRVVEYHSDKHEGFQALVKREGHAKHPHGATSYVGTTHWGHGSGR</sequence>
<evidence type="ECO:0000313" key="6">
    <source>
        <dbReference type="Proteomes" id="UP000019118"/>
    </source>
</evidence>
<dbReference type="PRINTS" id="PR00947">
    <property type="entry name" value="CUTICLE"/>
</dbReference>
<evidence type="ECO:0008006" key="7">
    <source>
        <dbReference type="Google" id="ProtNLM"/>
    </source>
</evidence>
<dbReference type="GO" id="GO:0042302">
    <property type="term" value="F:structural constituent of cuticle"/>
    <property type="evidence" value="ECO:0007669"/>
    <property type="project" value="UniProtKB-UniRule"/>
</dbReference>
<keyword evidence="6" id="KW-1185">Reference proteome</keyword>
<dbReference type="GO" id="GO:0031012">
    <property type="term" value="C:extracellular matrix"/>
    <property type="evidence" value="ECO:0007669"/>
    <property type="project" value="TreeGrafter"/>
</dbReference>